<dbReference type="PROSITE" id="PS51459">
    <property type="entry name" value="FIDO"/>
    <property type="match status" value="1"/>
</dbReference>
<dbReference type="HOGENOM" id="CLU_115697_7_0_0"/>
<dbReference type="NCBIfam" id="TIGR01550">
    <property type="entry name" value="DOC_P1"/>
    <property type="match status" value="1"/>
</dbReference>
<reference evidence="2" key="1">
    <citation type="submission" date="2006-10" db="EMBL/GenBank/DDBJ databases">
        <title>Complete sequence of Solibacter usitatus Ellin6076.</title>
        <authorList>
            <consortium name="US DOE Joint Genome Institute"/>
            <person name="Copeland A."/>
            <person name="Lucas S."/>
            <person name="Lapidus A."/>
            <person name="Barry K."/>
            <person name="Detter J.C."/>
            <person name="Glavina del Rio T."/>
            <person name="Hammon N."/>
            <person name="Israni S."/>
            <person name="Dalin E."/>
            <person name="Tice H."/>
            <person name="Pitluck S."/>
            <person name="Thompson L.S."/>
            <person name="Brettin T."/>
            <person name="Bruce D."/>
            <person name="Han C."/>
            <person name="Tapia R."/>
            <person name="Gilna P."/>
            <person name="Schmutz J."/>
            <person name="Larimer F."/>
            <person name="Land M."/>
            <person name="Hauser L."/>
            <person name="Kyrpides N."/>
            <person name="Mikhailova N."/>
            <person name="Janssen P.H."/>
            <person name="Kuske C.R."/>
            <person name="Richardson P."/>
        </authorList>
    </citation>
    <scope>NUCLEOTIDE SEQUENCE</scope>
    <source>
        <strain evidence="2">Ellin6076</strain>
    </source>
</reference>
<sequence>MLEIHEQQIDRYGGSSGIRDPGGLQSALATPQATFDGEFLHPSIPAIAAAYLFHVCQNHAFVDGNKRVGANAAITFLLMNGWEPDFEPDELADLVLSVASGVIEKTALTAVFEAHCRFNPE</sequence>
<dbReference type="GO" id="GO:0016301">
    <property type="term" value="F:kinase activity"/>
    <property type="evidence" value="ECO:0007669"/>
    <property type="project" value="InterPro"/>
</dbReference>
<dbReference type="InterPro" id="IPR006440">
    <property type="entry name" value="Doc"/>
</dbReference>
<dbReference type="PANTHER" id="PTHR39426">
    <property type="entry name" value="HOMOLOGY TO DEATH-ON-CURING PROTEIN OF PHAGE P1"/>
    <property type="match status" value="1"/>
</dbReference>
<dbReference type="Pfam" id="PF02661">
    <property type="entry name" value="Fic"/>
    <property type="match status" value="1"/>
</dbReference>
<organism evidence="2">
    <name type="scientific">Solibacter usitatus (strain Ellin6076)</name>
    <dbReference type="NCBI Taxonomy" id="234267"/>
    <lineage>
        <taxon>Bacteria</taxon>
        <taxon>Pseudomonadati</taxon>
        <taxon>Acidobacteriota</taxon>
        <taxon>Terriglobia</taxon>
        <taxon>Bryobacterales</taxon>
        <taxon>Solibacteraceae</taxon>
        <taxon>Candidatus Solibacter</taxon>
    </lineage>
</organism>
<dbReference type="AlphaFoldDB" id="Q01U83"/>
<dbReference type="PIRSF" id="PIRSF018297">
    <property type="entry name" value="Doc"/>
    <property type="match status" value="1"/>
</dbReference>
<dbReference type="EMBL" id="CP000473">
    <property type="protein sequence ID" value="ABJ86787.1"/>
    <property type="molecule type" value="Genomic_DNA"/>
</dbReference>
<dbReference type="Gene3D" id="1.20.120.1870">
    <property type="entry name" value="Fic/DOC protein, Fido domain"/>
    <property type="match status" value="1"/>
</dbReference>
<dbReference type="InParanoid" id="Q01U83"/>
<dbReference type="KEGG" id="sus:Acid_5842"/>
<dbReference type="SUPFAM" id="SSF140931">
    <property type="entry name" value="Fic-like"/>
    <property type="match status" value="1"/>
</dbReference>
<dbReference type="eggNOG" id="COG3654">
    <property type="taxonomic scope" value="Bacteria"/>
</dbReference>
<dbReference type="InterPro" id="IPR053737">
    <property type="entry name" value="Type_II_TA_Toxin"/>
</dbReference>
<protein>
    <submittedName>
        <fullName evidence="2">Death-on-curing family protein</fullName>
    </submittedName>
</protein>
<dbReference type="InterPro" id="IPR036597">
    <property type="entry name" value="Fido-like_dom_sf"/>
</dbReference>
<evidence type="ECO:0000313" key="2">
    <source>
        <dbReference type="EMBL" id="ABJ86787.1"/>
    </source>
</evidence>
<proteinExistence type="predicted"/>
<dbReference type="InterPro" id="IPR003812">
    <property type="entry name" value="Fido"/>
</dbReference>
<feature type="domain" description="Fido" evidence="1">
    <location>
        <begin position="1"/>
        <end position="114"/>
    </location>
</feature>
<name>Q01U83_SOLUE</name>
<accession>Q01U83</accession>
<dbReference type="PANTHER" id="PTHR39426:SF1">
    <property type="entry name" value="HOMOLOGY TO DEATH-ON-CURING PROTEIN OF PHAGE P1"/>
    <property type="match status" value="1"/>
</dbReference>
<gene>
    <name evidence="2" type="ordered locus">Acid_5842</name>
</gene>
<evidence type="ECO:0000259" key="1">
    <source>
        <dbReference type="PROSITE" id="PS51459"/>
    </source>
</evidence>
<dbReference type="STRING" id="234267.Acid_5842"/>